<dbReference type="CDD" id="cd03694">
    <property type="entry name" value="GTPBP_II"/>
    <property type="match status" value="1"/>
</dbReference>
<evidence type="ECO:0000259" key="5">
    <source>
        <dbReference type="PROSITE" id="PS51722"/>
    </source>
</evidence>
<dbReference type="PANTHER" id="PTHR43721:SF3">
    <property type="entry name" value="GTP-BINDING PROTEIN 2"/>
    <property type="match status" value="1"/>
</dbReference>
<dbReference type="InterPro" id="IPR000795">
    <property type="entry name" value="T_Tr_GTP-bd_dom"/>
</dbReference>
<dbReference type="OrthoDB" id="248233at2759"/>
<keyword evidence="3" id="KW-0547">Nucleotide-binding</keyword>
<proteinExistence type="inferred from homology"/>
<dbReference type="OMA" id="ENMPMKI"/>
<dbReference type="InterPro" id="IPR050055">
    <property type="entry name" value="EF-Tu_GTPase"/>
</dbReference>
<evidence type="ECO:0000256" key="1">
    <source>
        <dbReference type="ARBA" id="ARBA00004496"/>
    </source>
</evidence>
<dbReference type="SUPFAM" id="SSF50447">
    <property type="entry name" value="Translation proteins"/>
    <property type="match status" value="1"/>
</dbReference>
<dbReference type="GeneID" id="411252"/>
<organism evidence="6">
    <name type="scientific">Apis mellifera</name>
    <name type="common">Honeybee</name>
    <dbReference type="NCBI Taxonomy" id="7460"/>
    <lineage>
        <taxon>Eukaryota</taxon>
        <taxon>Metazoa</taxon>
        <taxon>Ecdysozoa</taxon>
        <taxon>Arthropoda</taxon>
        <taxon>Hexapoda</taxon>
        <taxon>Insecta</taxon>
        <taxon>Pterygota</taxon>
        <taxon>Neoptera</taxon>
        <taxon>Endopterygota</taxon>
        <taxon>Hymenoptera</taxon>
        <taxon>Apocrita</taxon>
        <taxon>Aculeata</taxon>
        <taxon>Apoidea</taxon>
        <taxon>Anthophila</taxon>
        <taxon>Apidae</taxon>
        <taxon>Apis</taxon>
    </lineage>
</organism>
<reference evidence="8" key="2">
    <citation type="submission" date="2025-04" db="UniProtKB">
        <authorList>
            <consortium name="RefSeq"/>
        </authorList>
    </citation>
    <scope>IDENTIFICATION</scope>
    <source>
        <strain evidence="8">DH4</strain>
        <tissue evidence="8">Whole body</tissue>
    </source>
</reference>
<sequence>MESFFELFDPDNDKNTRKNIWNNSENEINRISDCENLSSDDDQEERLPPEPEQGNIEYKLKLINPSSQRFEHLVTQMKWRLREGHGEAIYQIGVEDNGKLTGLTKEDMKASLKTLNDMAARLGATTRILRQRFANSKNKNMSTCSNNKDEKQVAEVLVKKLRKGDREDQDSIVDLRLAVTGAQDAGKSTLLGVLTQGELDNGRGRARLNMLRHLHEIKTGRTSSISHEIIGFDNEGHVLNYAEMATAEEICEHASKVVTFIDLAGHRKYLRTTVLGLTGYSPHHVMLVVAPPMNEASQEHMALCLTLRLPFFIVVNKIDLGFCSTPETINQLENAINAQGYSKQLIMYNNSQMSWDFESDIIPVFNVSCVTGEGLEDLTNFIKNLSPYNVNSTDSDSESCLFQIDETFRVAGLNEPVLGGLLVKGAIALGTRLLVGPLPDGEFSPVKVVSLHRNKAPCCLVRASQSASLTLAPSTNRSPPLPHLRPGMVLISVWDQPHATLFFQATVLIVYHATAIFSGFQTTVHVGNVRQTCIIKGIMDAKDRGLQTNDTASVLFRSTEQYAVN</sequence>
<dbReference type="GO" id="GO:0005525">
    <property type="term" value="F:GTP binding"/>
    <property type="evidence" value="ECO:0007669"/>
    <property type="project" value="UniProtKB-KW"/>
</dbReference>
<dbReference type="PROSITE" id="PS51722">
    <property type="entry name" value="G_TR_2"/>
    <property type="match status" value="1"/>
</dbReference>
<dbReference type="GO" id="GO:0005737">
    <property type="term" value="C:cytoplasm"/>
    <property type="evidence" value="ECO:0007669"/>
    <property type="project" value="UniProtKB-SubCell"/>
</dbReference>
<reference evidence="6" key="1">
    <citation type="submission" date="2021-01" db="UniProtKB">
        <authorList>
            <consortium name="EnsemblMetazoa"/>
        </authorList>
    </citation>
    <scope>IDENTIFICATION</scope>
    <source>
        <strain evidence="6">DH4</strain>
    </source>
</reference>
<evidence type="ECO:0000313" key="6">
    <source>
        <dbReference type="EnsemblMetazoa" id="XP_016768849"/>
    </source>
</evidence>
<comment type="similarity">
    <text evidence="2">Belongs to the TRAFAC class translation factor GTPase superfamily. Classic translation factor GTPase family. EF-Tu/EF-1A subfamily.</text>
</comment>
<protein>
    <submittedName>
        <fullName evidence="8">GTP-binding protein 2 isoform X4</fullName>
    </submittedName>
</protein>
<dbReference type="Pfam" id="PF00009">
    <property type="entry name" value="GTP_EFTU"/>
    <property type="match status" value="1"/>
</dbReference>
<dbReference type="InterPro" id="IPR027417">
    <property type="entry name" value="P-loop_NTPase"/>
</dbReference>
<dbReference type="AlphaFoldDB" id="A0A7M7IGV2"/>
<dbReference type="Gene3D" id="2.40.30.10">
    <property type="entry name" value="Translation factors"/>
    <property type="match status" value="1"/>
</dbReference>
<name>A0A7M7IGV2_APIME</name>
<evidence type="ECO:0000313" key="8">
    <source>
        <dbReference type="RefSeq" id="XP_016768849.1"/>
    </source>
</evidence>
<evidence type="ECO:0000256" key="3">
    <source>
        <dbReference type="ARBA" id="ARBA00022741"/>
    </source>
</evidence>
<feature type="domain" description="Tr-type G" evidence="5">
    <location>
        <begin position="172"/>
        <end position="393"/>
    </location>
</feature>
<dbReference type="SUPFAM" id="SSF52540">
    <property type="entry name" value="P-loop containing nucleoside triphosphate hydrolases"/>
    <property type="match status" value="1"/>
</dbReference>
<dbReference type="InterPro" id="IPR009001">
    <property type="entry name" value="Transl_elong_EF1A/Init_IF2_C"/>
</dbReference>
<accession>A0A8B7KKN1</accession>
<dbReference type="Gene3D" id="3.40.50.300">
    <property type="entry name" value="P-loop containing nucleotide triphosphate hydrolases"/>
    <property type="match status" value="1"/>
</dbReference>
<keyword evidence="4" id="KW-0342">GTP-binding</keyword>
<dbReference type="EnsemblMetazoa" id="XM_016913360">
    <property type="protein sequence ID" value="XP_016768849"/>
    <property type="gene ID" value="LOC411252"/>
</dbReference>
<evidence type="ECO:0000313" key="7">
    <source>
        <dbReference type="Proteomes" id="UP000005203"/>
    </source>
</evidence>
<comment type="subcellular location">
    <subcellularLocation>
        <location evidence="1">Cytoplasm</location>
    </subcellularLocation>
</comment>
<evidence type="ECO:0000256" key="2">
    <source>
        <dbReference type="ARBA" id="ARBA00007249"/>
    </source>
</evidence>
<accession>A0A7M7IGV2</accession>
<dbReference type="Proteomes" id="UP000005203">
    <property type="component" value="Linkage group LG8"/>
</dbReference>
<dbReference type="InterPro" id="IPR009000">
    <property type="entry name" value="Transl_B-barrel_sf"/>
</dbReference>
<dbReference type="GO" id="GO:0003746">
    <property type="term" value="F:translation elongation factor activity"/>
    <property type="evidence" value="ECO:0007669"/>
    <property type="project" value="TreeGrafter"/>
</dbReference>
<gene>
    <name evidence="6" type="primary">411252</name>
    <name evidence="8" type="synonym">LOC411252</name>
</gene>
<evidence type="ECO:0000256" key="4">
    <source>
        <dbReference type="ARBA" id="ARBA00023134"/>
    </source>
</evidence>
<dbReference type="SUPFAM" id="SSF50465">
    <property type="entry name" value="EF-Tu/eEF-1alpha/eIF2-gamma C-terminal domain"/>
    <property type="match status" value="1"/>
</dbReference>
<keyword evidence="7" id="KW-1185">Reference proteome</keyword>
<dbReference type="RefSeq" id="XP_016768849.1">
    <property type="nucleotide sequence ID" value="XM_016913360.2"/>
</dbReference>
<dbReference type="PANTHER" id="PTHR43721">
    <property type="entry name" value="ELONGATION FACTOR TU-RELATED"/>
    <property type="match status" value="1"/>
</dbReference>
<dbReference type="GO" id="GO:0003924">
    <property type="term" value="F:GTPase activity"/>
    <property type="evidence" value="ECO:0007669"/>
    <property type="project" value="InterPro"/>
</dbReference>